<dbReference type="InterPro" id="IPR012644">
    <property type="entry name" value="CHP02300_FYDLN_acid"/>
</dbReference>
<sequence>MTKPEWGTKRTCLNCGTRFYDMQKTPIVCPKCGSENAPDAVSKARRGMKKAPVHAVAEAKPKAAPVAGDDDALDDVDIEVEDDETDEALIEDADDLAEDDDMAEVIDHLGPEDDD</sequence>
<dbReference type="Pfam" id="PF09538">
    <property type="entry name" value="FYDLN_acid"/>
    <property type="match status" value="1"/>
</dbReference>
<organism evidence="1">
    <name type="scientific">uncultured Alphaproteobacteria bacterium</name>
    <dbReference type="NCBI Taxonomy" id="91750"/>
    <lineage>
        <taxon>Bacteria</taxon>
        <taxon>Pseudomonadati</taxon>
        <taxon>Pseudomonadota</taxon>
        <taxon>Alphaproteobacteria</taxon>
        <taxon>environmental samples</taxon>
    </lineage>
</organism>
<dbReference type="NCBIfam" id="TIGR02300">
    <property type="entry name" value="FYDLN_acid"/>
    <property type="match status" value="1"/>
</dbReference>
<evidence type="ECO:0000313" key="1">
    <source>
        <dbReference type="EMBL" id="SBW12156.1"/>
    </source>
</evidence>
<protein>
    <recommendedName>
        <fullName evidence="2">TIGR02300 family protein</fullName>
    </recommendedName>
</protein>
<dbReference type="EMBL" id="FLUO01000002">
    <property type="protein sequence ID" value="SBW12156.1"/>
    <property type="molecule type" value="Genomic_DNA"/>
</dbReference>
<proteinExistence type="predicted"/>
<accession>A0A212KK94</accession>
<reference evidence="1" key="1">
    <citation type="submission" date="2016-04" db="EMBL/GenBank/DDBJ databases">
        <authorList>
            <person name="Evans L.H."/>
            <person name="Alamgir A."/>
            <person name="Owens N."/>
            <person name="Weber N.D."/>
            <person name="Virtaneva K."/>
            <person name="Barbian K."/>
            <person name="Babar A."/>
            <person name="Rosenke K."/>
        </authorList>
    </citation>
    <scope>NUCLEOTIDE SEQUENCE</scope>
    <source>
        <strain evidence="1">86</strain>
    </source>
</reference>
<evidence type="ECO:0008006" key="2">
    <source>
        <dbReference type="Google" id="ProtNLM"/>
    </source>
</evidence>
<gene>
    <name evidence="1" type="ORF">KL86APRO_20471</name>
</gene>
<name>A0A212KK94_9PROT</name>
<dbReference type="AlphaFoldDB" id="A0A212KK94"/>